<keyword evidence="2" id="KW-1185">Reference proteome</keyword>
<dbReference type="Proteomes" id="UP000055024">
    <property type="component" value="Unassembled WGS sequence"/>
</dbReference>
<dbReference type="AlphaFoldDB" id="A0A0V1GD76"/>
<evidence type="ECO:0000313" key="1">
    <source>
        <dbReference type="EMBL" id="KRY96205.1"/>
    </source>
</evidence>
<organism evidence="1 2">
    <name type="scientific">Trichinella zimbabwensis</name>
    <dbReference type="NCBI Taxonomy" id="268475"/>
    <lineage>
        <taxon>Eukaryota</taxon>
        <taxon>Metazoa</taxon>
        <taxon>Ecdysozoa</taxon>
        <taxon>Nematoda</taxon>
        <taxon>Enoplea</taxon>
        <taxon>Dorylaimia</taxon>
        <taxon>Trichinellida</taxon>
        <taxon>Trichinellidae</taxon>
        <taxon>Trichinella</taxon>
    </lineage>
</organism>
<evidence type="ECO:0000313" key="2">
    <source>
        <dbReference type="Proteomes" id="UP000055024"/>
    </source>
</evidence>
<accession>A0A0V1GD76</accession>
<protein>
    <submittedName>
        <fullName evidence="1">Uncharacterized protein</fullName>
    </submittedName>
</protein>
<name>A0A0V1GD76_9BILA</name>
<comment type="caution">
    <text evidence="1">The sequence shown here is derived from an EMBL/GenBank/DDBJ whole genome shotgun (WGS) entry which is preliminary data.</text>
</comment>
<gene>
    <name evidence="1" type="ORF">T11_15020</name>
</gene>
<proteinExistence type="predicted"/>
<sequence length="33" mass="3656">MLLRVVAVQKTGYPIFLPCAIVKAKKQNQSVDP</sequence>
<dbReference type="EMBL" id="JYDP01003057">
    <property type="protein sequence ID" value="KRY96205.1"/>
    <property type="molecule type" value="Genomic_DNA"/>
</dbReference>
<reference evidence="1 2" key="1">
    <citation type="submission" date="2015-01" db="EMBL/GenBank/DDBJ databases">
        <title>Evolution of Trichinella species and genotypes.</title>
        <authorList>
            <person name="Korhonen P.K."/>
            <person name="Edoardo P."/>
            <person name="Giuseppe L.R."/>
            <person name="Gasser R.B."/>
        </authorList>
    </citation>
    <scope>NUCLEOTIDE SEQUENCE [LARGE SCALE GENOMIC DNA]</scope>
    <source>
        <strain evidence="1">ISS1029</strain>
    </source>
</reference>